<feature type="compositionally biased region" description="Acidic residues" evidence="2">
    <location>
        <begin position="2045"/>
        <end position="2100"/>
    </location>
</feature>
<feature type="compositionally biased region" description="Polar residues" evidence="2">
    <location>
        <begin position="1553"/>
        <end position="1589"/>
    </location>
</feature>
<name>A0A8H2X3W5_9AGAM</name>
<feature type="compositionally biased region" description="Polar residues" evidence="2">
    <location>
        <begin position="351"/>
        <end position="369"/>
    </location>
</feature>
<dbReference type="Proteomes" id="UP000663841">
    <property type="component" value="Unassembled WGS sequence"/>
</dbReference>
<comment type="similarity">
    <text evidence="1">Belongs to the HIT family.</text>
</comment>
<feature type="compositionally biased region" description="Acidic residues" evidence="2">
    <location>
        <begin position="1071"/>
        <end position="1081"/>
    </location>
</feature>
<feature type="compositionally biased region" description="Polar residues" evidence="2">
    <location>
        <begin position="688"/>
        <end position="700"/>
    </location>
</feature>
<evidence type="ECO:0000256" key="2">
    <source>
        <dbReference type="SAM" id="MobiDB-lite"/>
    </source>
</evidence>
<dbReference type="SUPFAM" id="SSF54197">
    <property type="entry name" value="HIT-like"/>
    <property type="match status" value="1"/>
</dbReference>
<evidence type="ECO:0000256" key="1">
    <source>
        <dbReference type="ARBA" id="ARBA00010208"/>
    </source>
</evidence>
<dbReference type="GO" id="GO:0000340">
    <property type="term" value="F:RNA 7-methylguanosine cap binding"/>
    <property type="evidence" value="ECO:0007669"/>
    <property type="project" value="TreeGrafter"/>
</dbReference>
<dbReference type="GO" id="GO:0016787">
    <property type="term" value="F:hydrolase activity"/>
    <property type="evidence" value="ECO:0007669"/>
    <property type="project" value="InterPro"/>
</dbReference>
<feature type="compositionally biased region" description="Low complexity" evidence="2">
    <location>
        <begin position="586"/>
        <end position="596"/>
    </location>
</feature>
<dbReference type="PANTHER" id="PTHR12978">
    <property type="entry name" value="HISTIDINE TRIAD HIT PROTEIN MEMBER"/>
    <property type="match status" value="1"/>
</dbReference>
<dbReference type="InterPro" id="IPR008594">
    <property type="entry name" value="DcpS/DCS2"/>
</dbReference>
<feature type="compositionally biased region" description="Polar residues" evidence="2">
    <location>
        <begin position="1231"/>
        <end position="1244"/>
    </location>
</feature>
<feature type="compositionally biased region" description="Basic residues" evidence="2">
    <location>
        <begin position="1732"/>
        <end position="1744"/>
    </location>
</feature>
<feature type="compositionally biased region" description="Basic and acidic residues" evidence="2">
    <location>
        <begin position="1608"/>
        <end position="1620"/>
    </location>
</feature>
<dbReference type="InterPro" id="IPR036265">
    <property type="entry name" value="HIT-like_sf"/>
</dbReference>
<proteinExistence type="inferred from homology"/>
<dbReference type="Pfam" id="PF05652">
    <property type="entry name" value="DcpS"/>
    <property type="match status" value="1"/>
</dbReference>
<feature type="compositionally biased region" description="Pro residues" evidence="2">
    <location>
        <begin position="2334"/>
        <end position="2344"/>
    </location>
</feature>
<feature type="compositionally biased region" description="Low complexity" evidence="2">
    <location>
        <begin position="707"/>
        <end position="753"/>
    </location>
</feature>
<dbReference type="GO" id="GO:0000932">
    <property type="term" value="C:P-body"/>
    <property type="evidence" value="ECO:0007669"/>
    <property type="project" value="TreeGrafter"/>
</dbReference>
<feature type="compositionally biased region" description="Low complexity" evidence="2">
    <location>
        <begin position="561"/>
        <end position="571"/>
    </location>
</feature>
<feature type="compositionally biased region" description="Low complexity" evidence="2">
    <location>
        <begin position="1657"/>
        <end position="1669"/>
    </location>
</feature>
<feature type="compositionally biased region" description="Acidic residues" evidence="2">
    <location>
        <begin position="1670"/>
        <end position="1693"/>
    </location>
</feature>
<feature type="region of interest" description="Disordered" evidence="2">
    <location>
        <begin position="1304"/>
        <end position="1337"/>
    </location>
</feature>
<dbReference type="InterPro" id="IPR011145">
    <property type="entry name" value="Scavenger_mRNA_decap_enz_N"/>
</dbReference>
<feature type="compositionally biased region" description="Polar residues" evidence="2">
    <location>
        <begin position="1306"/>
        <end position="1318"/>
    </location>
</feature>
<evidence type="ECO:0000313" key="3">
    <source>
        <dbReference type="EMBL" id="CAE6417341.1"/>
    </source>
</evidence>
<feature type="region of interest" description="Disordered" evidence="2">
    <location>
        <begin position="824"/>
        <end position="1267"/>
    </location>
</feature>
<feature type="region of interest" description="Disordered" evidence="2">
    <location>
        <begin position="1415"/>
        <end position="1701"/>
    </location>
</feature>
<feature type="compositionally biased region" description="Basic and acidic residues" evidence="2">
    <location>
        <begin position="597"/>
        <end position="606"/>
    </location>
</feature>
<dbReference type="GO" id="GO:0005634">
    <property type="term" value="C:nucleus"/>
    <property type="evidence" value="ECO:0007669"/>
    <property type="project" value="TreeGrafter"/>
</dbReference>
<feature type="region of interest" description="Disordered" evidence="2">
    <location>
        <begin position="475"/>
        <end position="795"/>
    </location>
</feature>
<dbReference type="GO" id="GO:0000290">
    <property type="term" value="P:deadenylation-dependent decapping of nuclear-transcribed mRNA"/>
    <property type="evidence" value="ECO:0007669"/>
    <property type="project" value="InterPro"/>
</dbReference>
<gene>
    <name evidence="3" type="ORF">RDB_LOCUS35090</name>
</gene>
<feature type="compositionally biased region" description="Polar residues" evidence="2">
    <location>
        <begin position="896"/>
        <end position="927"/>
    </location>
</feature>
<feature type="region of interest" description="Disordered" evidence="2">
    <location>
        <begin position="2193"/>
        <end position="2227"/>
    </location>
</feature>
<feature type="compositionally biased region" description="Basic residues" evidence="2">
    <location>
        <begin position="512"/>
        <end position="524"/>
    </location>
</feature>
<feature type="region of interest" description="Disordered" evidence="2">
    <location>
        <begin position="327"/>
        <end position="438"/>
    </location>
</feature>
<accession>A0A8H2X3W5</accession>
<evidence type="ECO:0008006" key="5">
    <source>
        <dbReference type="Google" id="ProtNLM"/>
    </source>
</evidence>
<dbReference type="EMBL" id="CAJMWW010000070">
    <property type="protein sequence ID" value="CAE6417341.1"/>
    <property type="molecule type" value="Genomic_DNA"/>
</dbReference>
<feature type="region of interest" description="Disordered" evidence="2">
    <location>
        <begin position="2301"/>
        <end position="2373"/>
    </location>
</feature>
<dbReference type="PANTHER" id="PTHR12978:SF0">
    <property type="entry name" value="M7GPPPX DIPHOSPHATASE"/>
    <property type="match status" value="1"/>
</dbReference>
<feature type="compositionally biased region" description="Polar residues" evidence="2">
    <location>
        <begin position="964"/>
        <end position="975"/>
    </location>
</feature>
<feature type="compositionally biased region" description="Polar residues" evidence="2">
    <location>
        <begin position="1941"/>
        <end position="1961"/>
    </location>
</feature>
<dbReference type="SUPFAM" id="SSF102860">
    <property type="entry name" value="mRNA decapping enzyme DcpS N-terminal domain"/>
    <property type="match status" value="1"/>
</dbReference>
<feature type="compositionally biased region" description="Low complexity" evidence="2">
    <location>
        <begin position="1965"/>
        <end position="1982"/>
    </location>
</feature>
<feature type="compositionally biased region" description="Acidic residues" evidence="2">
    <location>
        <begin position="1477"/>
        <end position="1487"/>
    </location>
</feature>
<dbReference type="Gene3D" id="3.30.428.10">
    <property type="entry name" value="HIT-like"/>
    <property type="match status" value="1"/>
</dbReference>
<feature type="compositionally biased region" description="Polar residues" evidence="2">
    <location>
        <begin position="2103"/>
        <end position="2120"/>
    </location>
</feature>
<feature type="compositionally biased region" description="Polar residues" evidence="2">
    <location>
        <begin position="1196"/>
        <end position="1224"/>
    </location>
</feature>
<feature type="compositionally biased region" description="Low complexity" evidence="2">
    <location>
        <begin position="1114"/>
        <end position="1152"/>
    </location>
</feature>
<feature type="region of interest" description="Disordered" evidence="2">
    <location>
        <begin position="1895"/>
        <end position="1915"/>
    </location>
</feature>
<feature type="compositionally biased region" description="Acidic residues" evidence="2">
    <location>
        <begin position="777"/>
        <end position="786"/>
    </location>
</feature>
<feature type="compositionally biased region" description="Basic and acidic residues" evidence="2">
    <location>
        <begin position="1498"/>
        <end position="1507"/>
    </location>
</feature>
<feature type="region of interest" description="Disordered" evidence="2">
    <location>
        <begin position="1729"/>
        <end position="1768"/>
    </location>
</feature>
<evidence type="ECO:0000313" key="4">
    <source>
        <dbReference type="Proteomes" id="UP000663841"/>
    </source>
</evidence>
<dbReference type="Gene3D" id="3.30.200.40">
    <property type="entry name" value="Scavenger mRNA decapping enzyme, N-terminal domain"/>
    <property type="match status" value="1"/>
</dbReference>
<organism evidence="3 4">
    <name type="scientific">Rhizoctonia solani</name>
    <dbReference type="NCBI Taxonomy" id="456999"/>
    <lineage>
        <taxon>Eukaryota</taxon>
        <taxon>Fungi</taxon>
        <taxon>Dikarya</taxon>
        <taxon>Basidiomycota</taxon>
        <taxon>Agaricomycotina</taxon>
        <taxon>Agaricomycetes</taxon>
        <taxon>Cantharellales</taxon>
        <taxon>Ceratobasidiaceae</taxon>
        <taxon>Rhizoctonia</taxon>
    </lineage>
</organism>
<feature type="region of interest" description="Disordered" evidence="2">
    <location>
        <begin position="1929"/>
        <end position="2156"/>
    </location>
</feature>
<feature type="compositionally biased region" description="Polar residues" evidence="2">
    <location>
        <begin position="2132"/>
        <end position="2146"/>
    </location>
</feature>
<sequence>MTINLDRLEQFRLDSVLNEDPLSHSISVLGTLPERDQEDKRIPAIVQVTKTPIAAEEIKAIQGVFGKLETIGQNDIYYWVLGWLGEKRSPDVKITIVENATEAHIRKFTKQSWTMVRESPQLYAEVVKPYISAFPPSRLQWVYNILSHESEADRILFEDPCPTEGFIILPDLKWDGVTMSMFYIQAIVHTRDIHSLRDIRKQHLPMLRNIRKQGIKVAQEKYGLSAGQLRFFIHYQPSYYHFHVHIVTLELSGQANANVGMAHLLDDVIAMSFVAAGMPTASTSKPGMSRLPTAGGSRIPIAGGTRIPALGGKSALTGKALAKEKEDALAGKKRGLVVQESPNPKARKILRTSNAPGLTGSKPTATFQKPTLPASRKRSLGSPPASARKRQRTDLPLRSSARAVDPLDIIPPTPPRPTQHEASHSPTSPPRTQAPMERARSTTAFNFPLGDQSSLLAGVEMDISSAGLYSDFENGESPSPIFKKTDLARTTTSNTRRSSAASASRRSSLTPKPRRKATTPRRSPKSTQRSSVTPRRYEPKTLPPPIVTPTAMQAKKEARLAEAQAKLAAARSEVETRPPSAPTMTAVQARIAAAQAEAERRLRMSVESEAAEGLSVVQEESYQEEGSERDDGPGEGEDHDDGEATELEQEQEQEEEHEEEEQGGEDTLQPLRDEDEDPLVDSEAWPSQVDTPRANSSKTPRAQGRGTTTPAFKSTTTPATRLTTTPAYKSTTTPATAKSSKTTAPTTTPATSSKGKRKAVFKDTPHPQASESPSEYEPGENEESDEPTYQLRRPSLGFSLAQLSLDTPHHPLRSQRSIAELLLEEEGEIANRTRSRLASGDRTKRESLAGALNGLKLAEPSGDLSMAVEDGGGDDDDDDEDDDDEGDETVRRPRKSTTATPKTSGPSYSTTPRDPSKTPRNAPSTTPRYDPPVLPEDASTTPRNDPSISGSTTPYYPYTMPEDATTTPEGNPSSSKRNHSRPRKSDSPLKGRGRGRAIGSDRESRKSLSPTFAEDQSGFPDDQTQQSVYGDQSVLAGRSPTPRGRGRGRGRGRASPQKRGSSRRVFSSEAEASESEEDLDAPTDTAAMDRTVKTKSPMKVEVVIPRRSTKALGKSTSSTSTFQPTTSTPTTSTTSLKPSASTSTSTSAFSSPAKITLQQPTPELSSLDCSPGSHHDMITEGSVASRHDDEQPNEGDMSQSLGSQHEFTVSQHDSTGSQHESTMSRPDMDESTSSRQDVDMNSTDEVPETSLPGTPPERHETTKLPIQSSFSHLLERDMTMRSERTATMRMETSYRTTTMHADISHRSTTMSRSVSVKSHTPAAKKKPGPKKTPGLRILPDSQVSRLNAFTPRAPPGPVDGSVGFTPASGFDFNESHMDFEETPAVGTKFAQSTPFIRNGARPSIGLGSFQKLHLDDSEGEEILDSQAGPSGYDDQPERIETTPQREIAVAVDTSSPNRSLRTERVSTPRAPRLSNPMDDEEDEDEPELPPSPSAGRSNLHEGGKLPDENGINGRRLSDILMARARQARDKSGNASQDQNGGEDVLGAGEMTRLSDQARSVLRQSSGSGSQIPGNRSTNFGASTSSNILNRYTRGPSRLEASHSQQKLQDFDASVHFDRPSRITRRSPTPVFRRSNQPEEPDEDEVSSVADQAEEARSSGASVVSPVASDGPEEDGGVAEDDEEEDDEEMDYDENGQPIIKLSGPPEALVQAKSALIQLGYIEDEELAERYSRTHNSRSRSRSISRARDSTRNISISSSPRGHLGDRTTGLSRTQMMVEASRYEDWEPPSRHQLRTRKWTEHDWRMLAHYMRRVQKSQALRSGLSSRQELDLRLVDVSAVVDRFIEEEAHGLKLEGEWDRSEIAGRVEFLIKTEGNKKDGSWKSTLFNITAPGLSTQKTRRYEPEEEASPEVESPAKGRMLPTALSARPGPARIAAAEKQAVPSTSRVTQHATPVSQTTKPVTRNLKQLLAQTTTRTTQTIVTKPAPHPPRQEPEDTLADQRSREEPSAGPDEEQPSAEDQSMEEYSAGEPHVEEPPAGELVGQPVEEEEVEAVEEVEEVEEGSEDYEDDGYGEGGEGGEDIEDVEDADAEDGEDGEEEQYDGPSNQHRTYQVPISASPAHSRSPPKSRRHANTSTTTNRGLETSMRSAGAPPTPIARFFGTISSYISGRSQANQTGEASVPILRPVSRDPIDLIDDEEDEPHFPVLNHVPTPIRPTPARRQRQKRVEPRINIPVLQHVSPVRPTKEPARGRTRMRRVGSVKELAKSFELMEEKSREEAEIARNVGARRVVSDSGKPRLIPAQVHYSAPSVPAQLNRPKVPPKPARTAPAVPLLPAVPPRAPPARPARKSLKQPTRSRPAPPSAARKKVVPKKEVEVITISDTEL</sequence>
<feature type="compositionally biased region" description="Basic and acidic residues" evidence="2">
    <location>
        <begin position="1989"/>
        <end position="2006"/>
    </location>
</feature>
<feature type="compositionally biased region" description="Acidic residues" evidence="2">
    <location>
        <begin position="871"/>
        <end position="887"/>
    </location>
</feature>
<reference evidence="3" key="1">
    <citation type="submission" date="2021-01" db="EMBL/GenBank/DDBJ databases">
        <authorList>
            <person name="Kaushik A."/>
        </authorList>
    </citation>
    <scope>NUCLEOTIDE SEQUENCE</scope>
    <source>
        <strain evidence="3">AG3-T5</strain>
    </source>
</reference>
<feature type="compositionally biased region" description="Low complexity" evidence="2">
    <location>
        <begin position="488"/>
        <end position="511"/>
    </location>
</feature>
<feature type="compositionally biased region" description="Acidic residues" evidence="2">
    <location>
        <begin position="621"/>
        <end position="664"/>
    </location>
</feature>
<feature type="compositionally biased region" description="Acidic residues" evidence="2">
    <location>
        <begin position="2010"/>
        <end position="2022"/>
    </location>
</feature>
<feature type="compositionally biased region" description="Polar residues" evidence="2">
    <location>
        <begin position="1156"/>
        <end position="1168"/>
    </location>
</feature>
<feature type="compositionally biased region" description="Low complexity" evidence="2">
    <location>
        <begin position="2324"/>
        <end position="2333"/>
    </location>
</feature>
<feature type="compositionally biased region" description="Polar residues" evidence="2">
    <location>
        <begin position="938"/>
        <end position="954"/>
    </location>
</feature>
<dbReference type="Pfam" id="PF11969">
    <property type="entry name" value="DcpS_C"/>
    <property type="match status" value="1"/>
</dbReference>
<comment type="caution">
    <text evidence="3">The sequence shown here is derived from an EMBL/GenBank/DDBJ whole genome shotgun (WGS) entry which is preliminary data.</text>
</comment>
<protein>
    <recommendedName>
        <fullName evidence="5">Scavenger mRNA-decapping enzyme DcpS</fullName>
    </recommendedName>
</protein>